<sequence length="251" mass="27157">MNLSPEMQTRGFLGPAPDQLHSIMASMTNVMAEQAAHPFKARPLLALRRHGQRSEVEQSSGPNMTYLVRSPPSRPGADPRPTRSPRSDGPYFASSLACHARGEIPQYLRCRITHPTPEPRPTWTPTPQTASIIRRTPPLCVYYARLRLRLSPDPAPAPRQCLQARQKRTLARPRPQGLFSPGLPWVRGAGPTTCHVPNDGGPLSLHGMAAMAWGHGCSWGSTVGTSGEPCGLGPWGPCEKQGILALSSSTA</sequence>
<comment type="caution">
    <text evidence="2">The sequence shown here is derived from an EMBL/GenBank/DDBJ whole genome shotgun (WGS) entry which is preliminary data.</text>
</comment>
<keyword evidence="3" id="KW-1185">Reference proteome</keyword>
<feature type="region of interest" description="Disordered" evidence="1">
    <location>
        <begin position="50"/>
        <end position="91"/>
    </location>
</feature>
<evidence type="ECO:0000313" key="3">
    <source>
        <dbReference type="Proteomes" id="UP000722485"/>
    </source>
</evidence>
<dbReference type="Proteomes" id="UP000722485">
    <property type="component" value="Unassembled WGS sequence"/>
</dbReference>
<dbReference type="AlphaFoldDB" id="A0A9P5LA23"/>
<name>A0A9P5LA23_9HYPO</name>
<protein>
    <submittedName>
        <fullName evidence="2">Uncharacterized protein</fullName>
    </submittedName>
</protein>
<dbReference type="EMBL" id="JAANBB010000607">
    <property type="protein sequence ID" value="KAF7538122.1"/>
    <property type="molecule type" value="Genomic_DNA"/>
</dbReference>
<gene>
    <name evidence="2" type="ORF">G7Z17_g12699</name>
</gene>
<accession>A0A9P5LA23</accession>
<proteinExistence type="predicted"/>
<evidence type="ECO:0000256" key="1">
    <source>
        <dbReference type="SAM" id="MobiDB-lite"/>
    </source>
</evidence>
<evidence type="ECO:0000313" key="2">
    <source>
        <dbReference type="EMBL" id="KAF7538122.1"/>
    </source>
</evidence>
<organism evidence="2 3">
    <name type="scientific">Cylindrodendrum hubeiense</name>
    <dbReference type="NCBI Taxonomy" id="595255"/>
    <lineage>
        <taxon>Eukaryota</taxon>
        <taxon>Fungi</taxon>
        <taxon>Dikarya</taxon>
        <taxon>Ascomycota</taxon>
        <taxon>Pezizomycotina</taxon>
        <taxon>Sordariomycetes</taxon>
        <taxon>Hypocreomycetidae</taxon>
        <taxon>Hypocreales</taxon>
        <taxon>Nectriaceae</taxon>
        <taxon>Cylindrodendrum</taxon>
    </lineage>
</organism>
<reference evidence="2" key="1">
    <citation type="submission" date="2020-03" db="EMBL/GenBank/DDBJ databases">
        <title>Draft Genome Sequence of Cylindrodendrum hubeiense.</title>
        <authorList>
            <person name="Buettner E."/>
            <person name="Kellner H."/>
        </authorList>
    </citation>
    <scope>NUCLEOTIDE SEQUENCE</scope>
    <source>
        <strain evidence="2">IHI 201604</strain>
    </source>
</reference>